<dbReference type="SUPFAM" id="SSF56349">
    <property type="entry name" value="DNA breaking-rejoining enzymes"/>
    <property type="match status" value="1"/>
</dbReference>
<dbReference type="GO" id="GO:0015074">
    <property type="term" value="P:DNA integration"/>
    <property type="evidence" value="ECO:0007669"/>
    <property type="project" value="UniProtKB-KW"/>
</dbReference>
<gene>
    <name evidence="12" type="ordered locus">Rumal_3389</name>
</gene>
<evidence type="ECO:0000313" key="13">
    <source>
        <dbReference type="Proteomes" id="UP000006919"/>
    </source>
</evidence>
<feature type="domain" description="Tyr recombinase" evidence="10">
    <location>
        <begin position="134"/>
        <end position="316"/>
    </location>
</feature>
<keyword evidence="7" id="KW-0233">DNA recombination</keyword>
<evidence type="ECO:0000256" key="8">
    <source>
        <dbReference type="ARBA" id="ARBA00023306"/>
    </source>
</evidence>
<protein>
    <submittedName>
        <fullName evidence="12">Integrase family protein</fullName>
    </submittedName>
</protein>
<dbReference type="GO" id="GO:0006310">
    <property type="term" value="P:DNA recombination"/>
    <property type="evidence" value="ECO:0007669"/>
    <property type="project" value="UniProtKB-KW"/>
</dbReference>
<dbReference type="HOGENOM" id="CLU_027562_9_6_9"/>
<geneLocation type="plasmid" evidence="12 13">
    <name>pRUMAL01</name>
</geneLocation>
<dbReference type="PANTHER" id="PTHR30349:SF77">
    <property type="entry name" value="TYROSINE RECOMBINASE XERC"/>
    <property type="match status" value="1"/>
</dbReference>
<dbReference type="InterPro" id="IPR002104">
    <property type="entry name" value="Integrase_catalytic"/>
</dbReference>
<dbReference type="Gene3D" id="1.10.443.10">
    <property type="entry name" value="Intergrase catalytic core"/>
    <property type="match status" value="1"/>
</dbReference>
<evidence type="ECO:0000256" key="4">
    <source>
        <dbReference type="ARBA" id="ARBA00022829"/>
    </source>
</evidence>
<dbReference type="InterPro" id="IPR011010">
    <property type="entry name" value="DNA_brk_join_enz"/>
</dbReference>
<evidence type="ECO:0000256" key="2">
    <source>
        <dbReference type="ARBA" id="ARBA00022490"/>
    </source>
</evidence>
<feature type="domain" description="Core-binding (CB)" evidence="11">
    <location>
        <begin position="7"/>
        <end position="112"/>
    </location>
</feature>
<dbReference type="Pfam" id="PF00589">
    <property type="entry name" value="Phage_integrase"/>
    <property type="match status" value="1"/>
</dbReference>
<evidence type="ECO:0000256" key="6">
    <source>
        <dbReference type="ARBA" id="ARBA00023125"/>
    </source>
</evidence>
<dbReference type="GO" id="GO:0051301">
    <property type="term" value="P:cell division"/>
    <property type="evidence" value="ECO:0007669"/>
    <property type="project" value="UniProtKB-KW"/>
</dbReference>
<dbReference type="InterPro" id="IPR050090">
    <property type="entry name" value="Tyrosine_recombinase_XerCD"/>
</dbReference>
<dbReference type="AlphaFoldDB" id="E6UJK1"/>
<keyword evidence="4" id="KW-0159">Chromosome partition</keyword>
<dbReference type="eggNOG" id="COG4974">
    <property type="taxonomic scope" value="Bacteria"/>
</dbReference>
<proteinExistence type="predicted"/>
<evidence type="ECO:0000259" key="10">
    <source>
        <dbReference type="PROSITE" id="PS51898"/>
    </source>
</evidence>
<dbReference type="KEGG" id="ral:Rumal_3389"/>
<accession>E6UJK1</accession>
<keyword evidence="6 9" id="KW-0238">DNA-binding</keyword>
<evidence type="ECO:0000256" key="9">
    <source>
        <dbReference type="PROSITE-ProRule" id="PRU01248"/>
    </source>
</evidence>
<dbReference type="RefSeq" id="WP_013483397.1">
    <property type="nucleotide sequence ID" value="NC_014824.1"/>
</dbReference>
<dbReference type="EMBL" id="CP002404">
    <property type="protein sequence ID" value="ADU23847.1"/>
    <property type="molecule type" value="Genomic_DNA"/>
</dbReference>
<dbReference type="Proteomes" id="UP000006919">
    <property type="component" value="Plasmid pRUMAL01"/>
</dbReference>
<dbReference type="PANTHER" id="PTHR30349">
    <property type="entry name" value="PHAGE INTEGRASE-RELATED"/>
    <property type="match status" value="1"/>
</dbReference>
<dbReference type="InterPro" id="IPR044068">
    <property type="entry name" value="CB"/>
</dbReference>
<evidence type="ECO:0000259" key="11">
    <source>
        <dbReference type="PROSITE" id="PS51900"/>
    </source>
</evidence>
<dbReference type="OrthoDB" id="283809at2"/>
<evidence type="ECO:0000256" key="7">
    <source>
        <dbReference type="ARBA" id="ARBA00023172"/>
    </source>
</evidence>
<evidence type="ECO:0000256" key="1">
    <source>
        <dbReference type="ARBA" id="ARBA00004496"/>
    </source>
</evidence>
<dbReference type="InterPro" id="IPR010998">
    <property type="entry name" value="Integrase_recombinase_N"/>
</dbReference>
<comment type="subcellular location">
    <subcellularLocation>
        <location evidence="1">Cytoplasm</location>
    </subcellularLocation>
</comment>
<evidence type="ECO:0000313" key="12">
    <source>
        <dbReference type="EMBL" id="ADU23847.1"/>
    </source>
</evidence>
<dbReference type="PROSITE" id="PS51900">
    <property type="entry name" value="CB"/>
    <property type="match status" value="1"/>
</dbReference>
<sequence length="326" mass="37872">MKESYKNDCPYYLEDFLINLSVIKNRGDLTSSEYYLDIRTFLRYLKVKNKMVSAETKFNDITISDVPIEMIENFTKKDAYLYMVWLKDERQNGASARARKTTSLKQFYDYLANKAQLIPKDNMVSLEVPHVKRALPKYLSLDEVQKLLSSIRTKNTERDYCIITLFLNCGMRLSELCGININDISFENKTLRLMGKGKKERIITLNNNCLDAIEKYLPYRKNYEMAQNEKALFLSSRKNRLSRRRVQKIIEECIMDAGLKNTGVTTHKLRHTAATLMYNNNGGDILAVKEILGHESTATTEIYTHLGSEKMKNTMDVMEDLLKKKD</sequence>
<keyword evidence="8" id="KW-0131">Cell cycle</keyword>
<keyword evidence="5" id="KW-0229">DNA integration</keyword>
<reference evidence="13" key="1">
    <citation type="journal article" date="2011" name="J. Bacteriol.">
        <title>Complete genome of the cellulolytic ruminal bacterium Ruminococcus albus 7.</title>
        <authorList>
            <person name="Suen G."/>
            <person name="Stevenson D.M."/>
            <person name="Bruce D.C."/>
            <person name="Chertkov O."/>
            <person name="Copeland A."/>
            <person name="Cheng J.F."/>
            <person name="Detter C."/>
            <person name="Detter J.C."/>
            <person name="Goodwin L.A."/>
            <person name="Han C.S."/>
            <person name="Hauser L.J."/>
            <person name="Ivanova N.N."/>
            <person name="Kyrpides N.C."/>
            <person name="Land M.L."/>
            <person name="Lapidus A."/>
            <person name="Lucas S."/>
            <person name="Ovchinnikova G."/>
            <person name="Pitluck S."/>
            <person name="Tapia R."/>
            <person name="Woyke T."/>
            <person name="Boyum J."/>
            <person name="Mead D."/>
            <person name="Weimer P.J."/>
        </authorList>
    </citation>
    <scope>NUCLEOTIDE SEQUENCE [LARGE SCALE GENOMIC DNA]</scope>
    <source>
        <strain evidence="13">ATCC 27210 / DSM 20455 / JCM 14654 / NCDO 2250 / 7</strain>
        <plasmid evidence="13">pRUMAL01</plasmid>
    </source>
</reference>
<evidence type="ECO:0000256" key="5">
    <source>
        <dbReference type="ARBA" id="ARBA00022908"/>
    </source>
</evidence>
<dbReference type="GO" id="GO:0003677">
    <property type="term" value="F:DNA binding"/>
    <property type="evidence" value="ECO:0007669"/>
    <property type="project" value="UniProtKB-UniRule"/>
</dbReference>
<dbReference type="PROSITE" id="PS51898">
    <property type="entry name" value="TYR_RECOMBINASE"/>
    <property type="match status" value="1"/>
</dbReference>
<name>E6UJK1_RUMA7</name>
<dbReference type="GO" id="GO:0007059">
    <property type="term" value="P:chromosome segregation"/>
    <property type="evidence" value="ECO:0007669"/>
    <property type="project" value="UniProtKB-KW"/>
</dbReference>
<organism evidence="12 13">
    <name type="scientific">Ruminococcus albus (strain ATCC 27210 / DSM 20455 / JCM 14654 / NCDO 2250 / 7)</name>
    <dbReference type="NCBI Taxonomy" id="697329"/>
    <lineage>
        <taxon>Bacteria</taxon>
        <taxon>Bacillati</taxon>
        <taxon>Bacillota</taxon>
        <taxon>Clostridia</taxon>
        <taxon>Eubacteriales</taxon>
        <taxon>Oscillospiraceae</taxon>
        <taxon>Ruminococcus</taxon>
    </lineage>
</organism>
<dbReference type="Gene3D" id="1.10.150.130">
    <property type="match status" value="1"/>
</dbReference>
<dbReference type="GO" id="GO:0005737">
    <property type="term" value="C:cytoplasm"/>
    <property type="evidence" value="ECO:0007669"/>
    <property type="project" value="UniProtKB-SubCell"/>
</dbReference>
<dbReference type="InterPro" id="IPR013762">
    <property type="entry name" value="Integrase-like_cat_sf"/>
</dbReference>
<keyword evidence="2" id="KW-0963">Cytoplasm</keyword>
<evidence type="ECO:0000256" key="3">
    <source>
        <dbReference type="ARBA" id="ARBA00022618"/>
    </source>
</evidence>
<keyword evidence="3" id="KW-0132">Cell division</keyword>
<keyword evidence="12" id="KW-0614">Plasmid</keyword>